<dbReference type="EMBL" id="SISG01000001">
    <property type="protein sequence ID" value="TBN56742.1"/>
    <property type="molecule type" value="Genomic_DNA"/>
</dbReference>
<dbReference type="Gene3D" id="3.20.20.30">
    <property type="entry name" value="Luciferase-like domain"/>
    <property type="match status" value="1"/>
</dbReference>
<organism evidence="3 4">
    <name type="scientific">Glaciihabitans arcticus</name>
    <dbReference type="NCBI Taxonomy" id="2668039"/>
    <lineage>
        <taxon>Bacteria</taxon>
        <taxon>Bacillati</taxon>
        <taxon>Actinomycetota</taxon>
        <taxon>Actinomycetes</taxon>
        <taxon>Micrococcales</taxon>
        <taxon>Microbacteriaceae</taxon>
        <taxon>Glaciihabitans</taxon>
    </lineage>
</organism>
<dbReference type="InterPro" id="IPR011251">
    <property type="entry name" value="Luciferase-like_dom"/>
</dbReference>
<dbReference type="GO" id="GO:0016705">
    <property type="term" value="F:oxidoreductase activity, acting on paired donors, with incorporation or reduction of molecular oxygen"/>
    <property type="evidence" value="ECO:0007669"/>
    <property type="project" value="InterPro"/>
</dbReference>
<keyword evidence="1" id="KW-0560">Oxidoreductase</keyword>
<dbReference type="AlphaFoldDB" id="A0A4Q9GPH8"/>
<accession>A0A4Q9GPH8</accession>
<dbReference type="RefSeq" id="WP_130980852.1">
    <property type="nucleotide sequence ID" value="NZ_SISG01000001.1"/>
</dbReference>
<dbReference type="SUPFAM" id="SSF51679">
    <property type="entry name" value="Bacterial luciferase-like"/>
    <property type="match status" value="1"/>
</dbReference>
<name>A0A4Q9GPH8_9MICO</name>
<dbReference type="InterPro" id="IPR050564">
    <property type="entry name" value="F420-G6PD/mer"/>
</dbReference>
<keyword evidence="4" id="KW-1185">Reference proteome</keyword>
<evidence type="ECO:0000313" key="4">
    <source>
        <dbReference type="Proteomes" id="UP000294194"/>
    </source>
</evidence>
<comment type="caution">
    <text evidence="3">The sequence shown here is derived from an EMBL/GenBank/DDBJ whole genome shotgun (WGS) entry which is preliminary data.</text>
</comment>
<dbReference type="InterPro" id="IPR036661">
    <property type="entry name" value="Luciferase-like_sf"/>
</dbReference>
<evidence type="ECO:0000259" key="2">
    <source>
        <dbReference type="Pfam" id="PF00296"/>
    </source>
</evidence>
<proteinExistence type="predicted"/>
<evidence type="ECO:0000313" key="3">
    <source>
        <dbReference type="EMBL" id="TBN56742.1"/>
    </source>
</evidence>
<sequence>MLQQRAVGVSLPRDIPANQIVDFCQRAEELGFDELWIVEDLFYRGGIAQAAVALASTSTIHVGIGILPAAARNVAFTALEVATLAELYPGRVTLGIGHGVTEWIKQVGAWPKSPLGLIRETLSAVRALLHGSLVNVTGDYVSLRDARLEFPPAHPPLVLAGVRGPKSLAISGAHADGTALAEPVTPEYLAAVIAQVGATRPHRIVAYSNAVVASSLDAARAIARPYLAHMDSPDVAAHIDPLPFARELRELGTSSSSPAEFAAAMPDEWVDQLAIVGAAADVRARVGVLQDAGASVVVFIITGPDALDALESLGTAL</sequence>
<dbReference type="Pfam" id="PF00296">
    <property type="entry name" value="Bac_luciferase"/>
    <property type="match status" value="1"/>
</dbReference>
<evidence type="ECO:0000256" key="1">
    <source>
        <dbReference type="ARBA" id="ARBA00023002"/>
    </source>
</evidence>
<gene>
    <name evidence="3" type="ORF">EYE40_04630</name>
</gene>
<dbReference type="PANTHER" id="PTHR43244:SF1">
    <property type="entry name" value="5,10-METHYLENETETRAHYDROMETHANOPTERIN REDUCTASE"/>
    <property type="match status" value="1"/>
</dbReference>
<dbReference type="PANTHER" id="PTHR43244">
    <property type="match status" value="1"/>
</dbReference>
<reference evidence="4" key="1">
    <citation type="submission" date="2019-02" db="EMBL/GenBank/DDBJ databases">
        <title>Glaciihabitans arcticus sp. nov., a psychrotolerant bacterium isolated from polar soil.</title>
        <authorList>
            <person name="Dahal R.H."/>
        </authorList>
    </citation>
    <scope>NUCLEOTIDE SEQUENCE [LARGE SCALE GENOMIC DNA]</scope>
    <source>
        <strain evidence="4">RP-3-7</strain>
    </source>
</reference>
<feature type="domain" description="Luciferase-like" evidence="2">
    <location>
        <begin position="15"/>
        <end position="294"/>
    </location>
</feature>
<protein>
    <submittedName>
        <fullName evidence="3">LLM class flavin-dependent oxidoreductase</fullName>
    </submittedName>
</protein>
<dbReference type="Proteomes" id="UP000294194">
    <property type="component" value="Unassembled WGS sequence"/>
</dbReference>
<dbReference type="CDD" id="cd01097">
    <property type="entry name" value="Tetrahydromethanopterin_reductase"/>
    <property type="match status" value="1"/>
</dbReference>